<dbReference type="GeneID" id="125779935"/>
<dbReference type="RefSeq" id="XP_049317092.1">
    <property type="nucleotide sequence ID" value="XM_049461135.1"/>
</dbReference>
<feature type="compositionally biased region" description="Low complexity" evidence="1">
    <location>
        <begin position="9"/>
        <end position="20"/>
    </location>
</feature>
<evidence type="ECO:0000313" key="5">
    <source>
        <dbReference type="RefSeq" id="XP_049317092.1"/>
    </source>
</evidence>
<evidence type="ECO:0000259" key="2">
    <source>
        <dbReference type="Pfam" id="PF14214"/>
    </source>
</evidence>
<dbReference type="Proteomes" id="UP001652620">
    <property type="component" value="Unplaced"/>
</dbReference>
<evidence type="ECO:0000256" key="1">
    <source>
        <dbReference type="SAM" id="MobiDB-lite"/>
    </source>
</evidence>
<dbReference type="InterPro" id="IPR025476">
    <property type="entry name" value="Helitron_helicase-like"/>
</dbReference>
<dbReference type="PANTHER" id="PTHR45786:SF74">
    <property type="entry name" value="ATP-DEPENDENT DNA HELICASE"/>
    <property type="match status" value="1"/>
</dbReference>
<dbReference type="InterPro" id="IPR049163">
    <property type="entry name" value="Pif1-like_2B_dom"/>
</dbReference>
<feature type="region of interest" description="Disordered" evidence="1">
    <location>
        <begin position="1"/>
        <end position="27"/>
    </location>
</feature>
<dbReference type="SUPFAM" id="SSF52540">
    <property type="entry name" value="P-loop containing nucleoside triphosphate hydrolases"/>
    <property type="match status" value="1"/>
</dbReference>
<proteinExistence type="predicted"/>
<dbReference type="Pfam" id="PF21530">
    <property type="entry name" value="Pif1_2B_dom"/>
    <property type="match status" value="1"/>
</dbReference>
<feature type="domain" description="Helitron helicase-like" evidence="2">
    <location>
        <begin position="410"/>
        <end position="575"/>
    </location>
</feature>
<feature type="domain" description="DNA helicase Pif1-like 2B" evidence="3">
    <location>
        <begin position="682"/>
        <end position="727"/>
    </location>
</feature>
<accession>A0ABM3K6J3</accession>
<feature type="region of interest" description="Disordered" evidence="1">
    <location>
        <begin position="63"/>
        <end position="84"/>
    </location>
</feature>
<dbReference type="InterPro" id="IPR027417">
    <property type="entry name" value="P-loop_NTPase"/>
</dbReference>
<reference evidence="5" key="1">
    <citation type="submission" date="2025-08" db="UniProtKB">
        <authorList>
            <consortium name="RefSeq"/>
        </authorList>
    </citation>
    <scope>IDENTIFICATION</scope>
    <source>
        <tissue evidence="5">Adult</tissue>
    </source>
</reference>
<gene>
    <name evidence="5" type="primary">LOC125779935</name>
</gene>
<organism evidence="4 5">
    <name type="scientific">Bactrocera dorsalis</name>
    <name type="common">Oriental fruit fly</name>
    <name type="synonym">Dacus dorsalis</name>
    <dbReference type="NCBI Taxonomy" id="27457"/>
    <lineage>
        <taxon>Eukaryota</taxon>
        <taxon>Metazoa</taxon>
        <taxon>Ecdysozoa</taxon>
        <taxon>Arthropoda</taxon>
        <taxon>Hexapoda</taxon>
        <taxon>Insecta</taxon>
        <taxon>Pterygota</taxon>
        <taxon>Neoptera</taxon>
        <taxon>Endopterygota</taxon>
        <taxon>Diptera</taxon>
        <taxon>Brachycera</taxon>
        <taxon>Muscomorpha</taxon>
        <taxon>Tephritoidea</taxon>
        <taxon>Tephritidae</taxon>
        <taxon>Bactrocera</taxon>
        <taxon>Bactrocera</taxon>
    </lineage>
</organism>
<evidence type="ECO:0000313" key="4">
    <source>
        <dbReference type="Proteomes" id="UP001652620"/>
    </source>
</evidence>
<sequence>MPRISTYGNTSRSSQAASRTRNSRARQREIVIERVSPRNRLLENSTHQLEDVNQTYNQQERFRRREVHNQQQRSRRREVRARQSDEVRSQHAIIRRQQRQHLSFVNIERVGFRYDPNIQYSASVQIGQMSVVCQYCNAVKFQNEPPGLCCVGGKVKLPELLPPPQPLFQLLYGESPHSSHFLKHTKMYKDCFQMRSFGGEIVNEENYNPTFKVFLPNNIRQKLQSFPPIIHVHGQMFHLAGSLLPHPDQEHKYLQIYFLGDSHDEVNRRCAIFNTMKREIIEQLQQMLHEHNGLIKLFTISLQGMLTDDHSIIIQADKRPTGSHERQYNAPTVSEISVVVVGENLQSSDIVIKCRNQNALKRISETHRSYDAMQYPLMFCRGEDGYHLGYKMINPVNGVETNKKVSSMKFYAYRMMIRQNYDNHLLRYRRLFQQYAVDMYVKVETERLNYMRYTQSKLRSEEYIHLRDAMNGDADITDIGRLYILPSTYIGSPRHMHEYSQDAMTYMLNYGRPDLFLTFTCNPKWPDITNLLHNGQSPSDRHEVTARVFKQKLRCLMDFITKKRVYSTVRCWMYSGFFSKELLRIGNGQVPIDPCSGLISIPTTICQFTSNKYELISSVYPNIAQNYGNYDWLSTRAILAAKNMDVNDLNWTIQNQIPGDLRSYKSIDRVENEDEVVNYPVEFLNSLMPPEVPPHNLRLKVRSVAIMLRNLHAPKLCNGTRLIVTKLMDNLIVASILKGPFKGEECLLPRIPLTSTDLPFQFRRLQFPVKLAFAMTINKS</sequence>
<evidence type="ECO:0000259" key="3">
    <source>
        <dbReference type="Pfam" id="PF21530"/>
    </source>
</evidence>
<dbReference type="Pfam" id="PF14214">
    <property type="entry name" value="Helitron_like_N"/>
    <property type="match status" value="1"/>
</dbReference>
<protein>
    <submittedName>
        <fullName evidence="5">Uncharacterized protein LOC125779935</fullName>
    </submittedName>
</protein>
<name>A0ABM3K6J3_BACDO</name>
<dbReference type="PANTHER" id="PTHR45786">
    <property type="entry name" value="DNA BINDING PROTEIN-LIKE"/>
    <property type="match status" value="1"/>
</dbReference>
<keyword evidence="4" id="KW-1185">Reference proteome</keyword>